<organism evidence="1 2">
    <name type="scientific">Armillaria ostoyae</name>
    <name type="common">Armillaria root rot fungus</name>
    <dbReference type="NCBI Taxonomy" id="47428"/>
    <lineage>
        <taxon>Eukaryota</taxon>
        <taxon>Fungi</taxon>
        <taxon>Dikarya</taxon>
        <taxon>Basidiomycota</taxon>
        <taxon>Agaricomycotina</taxon>
        <taxon>Agaricomycetes</taxon>
        <taxon>Agaricomycetidae</taxon>
        <taxon>Agaricales</taxon>
        <taxon>Marasmiineae</taxon>
        <taxon>Physalacriaceae</taxon>
        <taxon>Armillaria</taxon>
    </lineage>
</organism>
<dbReference type="EMBL" id="FUEG01000004">
    <property type="protein sequence ID" value="SJL03205.1"/>
    <property type="molecule type" value="Genomic_DNA"/>
</dbReference>
<dbReference type="Proteomes" id="UP000219338">
    <property type="component" value="Unassembled WGS sequence"/>
</dbReference>
<protein>
    <submittedName>
        <fullName evidence="1">Uncharacterized protein</fullName>
    </submittedName>
</protein>
<evidence type="ECO:0000313" key="1">
    <source>
        <dbReference type="EMBL" id="SJL03205.1"/>
    </source>
</evidence>
<name>A0A284R3E4_ARMOS</name>
<accession>A0A284R3E4</accession>
<dbReference type="AlphaFoldDB" id="A0A284R3E4"/>
<sequence length="112" mass="12250">MGEYTALKARHTLQGRIRAYTAAAIVLSENRAPMVFPSAWCSQSLVWPVITLISWMFSCTSVASPAGGEYESSSTFLAITILDTDSPLSESALIKERMTDRGTEIGYNIVKI</sequence>
<keyword evidence="2" id="KW-1185">Reference proteome</keyword>
<gene>
    <name evidence="1" type="ORF">ARMOST_06553</name>
</gene>
<proteinExistence type="predicted"/>
<evidence type="ECO:0000313" key="2">
    <source>
        <dbReference type="Proteomes" id="UP000219338"/>
    </source>
</evidence>
<reference evidence="2" key="1">
    <citation type="journal article" date="2017" name="Nat. Ecol. Evol.">
        <title>Genome expansion and lineage-specific genetic innovations in the forest pathogenic fungi Armillaria.</title>
        <authorList>
            <person name="Sipos G."/>
            <person name="Prasanna A.N."/>
            <person name="Walter M.C."/>
            <person name="O'Connor E."/>
            <person name="Balint B."/>
            <person name="Krizsan K."/>
            <person name="Kiss B."/>
            <person name="Hess J."/>
            <person name="Varga T."/>
            <person name="Slot J."/>
            <person name="Riley R."/>
            <person name="Boka B."/>
            <person name="Rigling D."/>
            <person name="Barry K."/>
            <person name="Lee J."/>
            <person name="Mihaltcheva S."/>
            <person name="LaButti K."/>
            <person name="Lipzen A."/>
            <person name="Waldron R."/>
            <person name="Moloney N.M."/>
            <person name="Sperisen C."/>
            <person name="Kredics L."/>
            <person name="Vagvoelgyi C."/>
            <person name="Patrignani A."/>
            <person name="Fitzpatrick D."/>
            <person name="Nagy I."/>
            <person name="Doyle S."/>
            <person name="Anderson J.B."/>
            <person name="Grigoriev I.V."/>
            <person name="Gueldener U."/>
            <person name="Muensterkoetter M."/>
            <person name="Nagy L.G."/>
        </authorList>
    </citation>
    <scope>NUCLEOTIDE SEQUENCE [LARGE SCALE GENOMIC DNA]</scope>
    <source>
        <strain evidence="2">C18/9</strain>
    </source>
</reference>